<evidence type="ECO:0000313" key="6">
    <source>
        <dbReference type="EMBL" id="JAG86995.1"/>
    </source>
</evidence>
<dbReference type="SUPFAM" id="SSF103511">
    <property type="entry name" value="Chlorophyll a-b binding protein"/>
    <property type="match status" value="1"/>
</dbReference>
<comment type="subcellular location">
    <subcellularLocation>
        <location evidence="1">Membrane</location>
        <topology evidence="1">Multi-pass membrane protein</topology>
    </subcellularLocation>
</comment>
<sequence>MASTMMNSAAGLNLVFVQRNRMTSICRVPHRHLQVKCMAEKPNESPPANKVSNSTKFADVFSFSGPAPETINGRLAMLGFVSAIGVELASGKDVFEQLSSGGVSWFALSALVFSIASLVPMLNGITKESKSQEIMSSYAEMTNGRFAMLGLVALAITEYLKGGPLV</sequence>
<keyword evidence="3 5" id="KW-1133">Transmembrane helix</keyword>
<dbReference type="AlphaFoldDB" id="A0A0C9QQL8"/>
<dbReference type="EMBL" id="GCHU01013766">
    <property type="protein sequence ID" value="JAG86995.1"/>
    <property type="molecule type" value="Transcribed_RNA"/>
</dbReference>
<keyword evidence="4 5" id="KW-0472">Membrane</keyword>
<evidence type="ECO:0000256" key="3">
    <source>
        <dbReference type="ARBA" id="ARBA00022989"/>
    </source>
</evidence>
<dbReference type="GO" id="GO:0016020">
    <property type="term" value="C:membrane"/>
    <property type="evidence" value="ECO:0007669"/>
    <property type="project" value="UniProtKB-SubCell"/>
</dbReference>
<feature type="transmembrane region" description="Helical" evidence="5">
    <location>
        <begin position="103"/>
        <end position="122"/>
    </location>
</feature>
<dbReference type="GO" id="GO:0009507">
    <property type="term" value="C:chloroplast"/>
    <property type="evidence" value="ECO:0007669"/>
    <property type="project" value="UniProtKB-SubCell"/>
</dbReference>
<dbReference type="Gene3D" id="1.10.3460.10">
    <property type="entry name" value="Chlorophyll a/b binding protein domain"/>
    <property type="match status" value="1"/>
</dbReference>
<evidence type="ECO:0000256" key="5">
    <source>
        <dbReference type="SAM" id="Phobius"/>
    </source>
</evidence>
<evidence type="ECO:0000256" key="2">
    <source>
        <dbReference type="ARBA" id="ARBA00022692"/>
    </source>
</evidence>
<name>A0A0C9QQL8_9CONI</name>
<keyword evidence="2 5" id="KW-0812">Transmembrane</keyword>
<dbReference type="PANTHER" id="PTHR14154">
    <property type="entry name" value="UPF0041 BRAIN PROTEIN 44-RELATED"/>
    <property type="match status" value="1"/>
</dbReference>
<evidence type="ECO:0000256" key="1">
    <source>
        <dbReference type="ARBA" id="ARBA00004141"/>
    </source>
</evidence>
<accession>A0A0C9QQL8</accession>
<organism evidence="6">
    <name type="scientific">Wollemia nobilis</name>
    <dbReference type="NCBI Taxonomy" id="56998"/>
    <lineage>
        <taxon>Eukaryota</taxon>
        <taxon>Viridiplantae</taxon>
        <taxon>Streptophyta</taxon>
        <taxon>Embryophyta</taxon>
        <taxon>Tracheophyta</taxon>
        <taxon>Spermatophyta</taxon>
        <taxon>Pinopsida</taxon>
        <taxon>Pinidae</taxon>
        <taxon>Conifers II</taxon>
        <taxon>Araucariales</taxon>
        <taxon>Araucariaceae</taxon>
        <taxon>Wollemia</taxon>
    </lineage>
</organism>
<reference evidence="6" key="1">
    <citation type="submission" date="2015-02" db="EMBL/GenBank/DDBJ databases">
        <title>A transcriptome of Wollemia nobilis - a relic of Gondwana.</title>
        <authorList>
            <person name="Chia J.Y."/>
            <person name="Leong Y.S."/>
            <person name="Abdul Karim S."/>
            <person name="Wan Azmi N."/>
            <person name="Hercus R."/>
            <person name="Croft L."/>
        </authorList>
    </citation>
    <scope>NUCLEOTIDE SEQUENCE</scope>
    <source>
        <strain evidence="6">MaeBrown</strain>
        <tissue evidence="6">Leaf</tissue>
    </source>
</reference>
<evidence type="ECO:0000256" key="4">
    <source>
        <dbReference type="ARBA" id="ARBA00023136"/>
    </source>
</evidence>
<proteinExistence type="predicted"/>
<protein>
    <submittedName>
        <fullName evidence="6">TSA: Wollemia nobilis Ref_Wollemi_Transcript_13844_868 transcribed RNA sequence</fullName>
    </submittedName>
</protein>